<keyword evidence="3" id="KW-1185">Reference proteome</keyword>
<feature type="compositionally biased region" description="Low complexity" evidence="1">
    <location>
        <begin position="1"/>
        <end position="18"/>
    </location>
</feature>
<feature type="region of interest" description="Disordered" evidence="1">
    <location>
        <begin position="568"/>
        <end position="622"/>
    </location>
</feature>
<feature type="compositionally biased region" description="Basic and acidic residues" evidence="1">
    <location>
        <begin position="260"/>
        <end position="269"/>
    </location>
</feature>
<feature type="compositionally biased region" description="Basic and acidic residues" evidence="1">
    <location>
        <begin position="444"/>
        <end position="453"/>
    </location>
</feature>
<feature type="region of interest" description="Disordered" evidence="1">
    <location>
        <begin position="444"/>
        <end position="465"/>
    </location>
</feature>
<sequence>MASSSASSSHTSRRSMSSPVKDLDDKEFRERVLFALRHQIRPADEVDAVRRVMARNLAENLGMNLDNDKDDGKGSSSKGPLLASPLALVDADLVLPSPPPPSAADLSPLQREFVEAVRTNVELRADFAQAREELLAAEQQQQQQKEEDEEEEEDDETTEALEAELLQLQLRQAGLQEEIGRYQVALRHMERLGQQPAAQPGFLDPETMFREAGCDPLPEMPRELMDSFTIDRGASEARAQALFQRLKKESVRQKLVAQQQERRADEARARNPSLDPASAAAAPPEVQLRALGAVKDHLIGWIETHLSIAGGDGDEDGEDEPSFVAESPEKKQQQGESPRKQAEKNPADDDNDDEEYDYEAQLAEVQREYDRHVELRKEVLALLSYHEKMTGEWSQILKKDQREQEQKTGNKSQDDEPVPRPPPTTNASLITPYVEKLQAIAREQKGLAQEKSHINATLARHQQETREMLSHLAEESQLLARFPSAARGRTPEVPSSSSASASADFGEAISAAKETSGSLATQLEPWLLAADAAKLATLETVAEKVEEGQMAVDEAMAALDEARKLLNREEEGEGDGSVDGEEATGGEGLSSRARNVSTGTGAGEGGKSIYAKLDGNLGLINE</sequence>
<feature type="compositionally biased region" description="Basic and acidic residues" evidence="1">
    <location>
        <begin position="397"/>
        <end position="418"/>
    </location>
</feature>
<comment type="caution">
    <text evidence="2">The sequence shown here is derived from an EMBL/GenBank/DDBJ whole genome shotgun (WGS) entry which is preliminary data.</text>
</comment>
<feature type="region of interest" description="Disordered" evidence="1">
    <location>
        <begin position="1"/>
        <end position="23"/>
    </location>
</feature>
<dbReference type="EMBL" id="JAKJXP020000030">
    <property type="protein sequence ID" value="KAK7753202.1"/>
    <property type="molecule type" value="Genomic_DNA"/>
</dbReference>
<protein>
    <submittedName>
        <fullName evidence="2">Uncharacterized protein</fullName>
    </submittedName>
</protein>
<feature type="region of interest" description="Disordered" evidence="1">
    <location>
        <begin position="136"/>
        <end position="159"/>
    </location>
</feature>
<feature type="region of interest" description="Disordered" evidence="1">
    <location>
        <begin position="309"/>
        <end position="363"/>
    </location>
</feature>
<dbReference type="Proteomes" id="UP001320420">
    <property type="component" value="Unassembled WGS sequence"/>
</dbReference>
<feature type="region of interest" description="Disordered" evidence="1">
    <location>
        <begin position="395"/>
        <end position="431"/>
    </location>
</feature>
<evidence type="ECO:0000256" key="1">
    <source>
        <dbReference type="SAM" id="MobiDB-lite"/>
    </source>
</evidence>
<evidence type="ECO:0000313" key="2">
    <source>
        <dbReference type="EMBL" id="KAK7753202.1"/>
    </source>
</evidence>
<name>A0AAN9UU17_9PEZI</name>
<accession>A0AAN9UU17</accession>
<organism evidence="2 3">
    <name type="scientific">Diatrype stigma</name>
    <dbReference type="NCBI Taxonomy" id="117547"/>
    <lineage>
        <taxon>Eukaryota</taxon>
        <taxon>Fungi</taxon>
        <taxon>Dikarya</taxon>
        <taxon>Ascomycota</taxon>
        <taxon>Pezizomycotina</taxon>
        <taxon>Sordariomycetes</taxon>
        <taxon>Xylariomycetidae</taxon>
        <taxon>Xylariales</taxon>
        <taxon>Diatrypaceae</taxon>
        <taxon>Diatrype</taxon>
    </lineage>
</organism>
<feature type="region of interest" description="Disordered" evidence="1">
    <location>
        <begin position="254"/>
        <end position="283"/>
    </location>
</feature>
<feature type="compositionally biased region" description="Acidic residues" evidence="1">
    <location>
        <begin position="146"/>
        <end position="159"/>
    </location>
</feature>
<feature type="compositionally biased region" description="Basic and acidic residues" evidence="1">
    <location>
        <begin position="327"/>
        <end position="347"/>
    </location>
</feature>
<reference evidence="2 3" key="1">
    <citation type="submission" date="2024-02" db="EMBL/GenBank/DDBJ databases">
        <title>De novo assembly and annotation of 12 fungi associated with fruit tree decline syndrome in Ontario, Canada.</title>
        <authorList>
            <person name="Sulman M."/>
            <person name="Ellouze W."/>
            <person name="Ilyukhin E."/>
        </authorList>
    </citation>
    <scope>NUCLEOTIDE SEQUENCE [LARGE SCALE GENOMIC DNA]</scope>
    <source>
        <strain evidence="2 3">M11/M66-122</strain>
    </source>
</reference>
<dbReference type="AlphaFoldDB" id="A0AAN9UU17"/>
<gene>
    <name evidence="2" type="ORF">SLS62_004721</name>
</gene>
<feature type="compositionally biased region" description="Acidic residues" evidence="1">
    <location>
        <begin position="348"/>
        <end position="358"/>
    </location>
</feature>
<evidence type="ECO:0000313" key="3">
    <source>
        <dbReference type="Proteomes" id="UP001320420"/>
    </source>
</evidence>
<feature type="compositionally biased region" description="Acidic residues" evidence="1">
    <location>
        <begin position="312"/>
        <end position="321"/>
    </location>
</feature>
<feature type="compositionally biased region" description="Acidic residues" evidence="1">
    <location>
        <begin position="570"/>
        <end position="584"/>
    </location>
</feature>
<feature type="region of interest" description="Disordered" evidence="1">
    <location>
        <begin position="60"/>
        <end position="82"/>
    </location>
</feature>
<proteinExistence type="predicted"/>